<sequence length="303" mass="32448">MDLHGVLDELYELAPQDFTEARNAAATAAREAGHRDAADRIRTLRRPTLSAWAGNLLVRHDAEAVQAVLHLGEALREAHRTLDAVRLRELGSRRHQVVAALARRAADLAAERGHPLGDAALHEIEATVHVVLADPEAAREWADGHLARPLTEPVGFTAATVDLAAAPARRPPSGRGAEAAGSRARRPGPAEPRESAAERAAGEAARRAAEEALRTARRSAREQQAAALAAERAQEAVRDAEARADSLADQLARARETLRARRTAAEEARDRARAAATDAAEARARADEAALRAERLAPAPRPR</sequence>
<feature type="region of interest" description="Disordered" evidence="1">
    <location>
        <begin position="261"/>
        <end position="303"/>
    </location>
</feature>
<comment type="caution">
    <text evidence="2">The sequence shown here is derived from an EMBL/GenBank/DDBJ whole genome shotgun (WGS) entry which is preliminary data.</text>
</comment>
<name>A0ABP9BBZ7_9ACTN</name>
<feature type="compositionally biased region" description="Basic and acidic residues" evidence="1">
    <location>
        <begin position="261"/>
        <end position="273"/>
    </location>
</feature>
<dbReference type="EMBL" id="BAABJV010000020">
    <property type="protein sequence ID" value="GAA4792778.1"/>
    <property type="molecule type" value="Genomic_DNA"/>
</dbReference>
<evidence type="ECO:0008006" key="4">
    <source>
        <dbReference type="Google" id="ProtNLM"/>
    </source>
</evidence>
<keyword evidence="3" id="KW-1185">Reference proteome</keyword>
<reference evidence="3" key="1">
    <citation type="journal article" date="2019" name="Int. J. Syst. Evol. Microbiol.">
        <title>The Global Catalogue of Microorganisms (GCM) 10K type strain sequencing project: providing services to taxonomists for standard genome sequencing and annotation.</title>
        <authorList>
            <consortium name="The Broad Institute Genomics Platform"/>
            <consortium name="The Broad Institute Genome Sequencing Center for Infectious Disease"/>
            <person name="Wu L."/>
            <person name="Ma J."/>
        </authorList>
    </citation>
    <scope>NUCLEOTIDE SEQUENCE [LARGE SCALE GENOMIC DNA]</scope>
    <source>
        <strain evidence="3">JCM 18324</strain>
    </source>
</reference>
<feature type="compositionally biased region" description="Basic and acidic residues" evidence="1">
    <location>
        <begin position="191"/>
        <end position="214"/>
    </location>
</feature>
<accession>A0ABP9BBZ7</accession>
<dbReference type="RefSeq" id="WP_345615814.1">
    <property type="nucleotide sequence ID" value="NZ_BAABJV010000020.1"/>
</dbReference>
<organism evidence="2 3">
    <name type="scientific">Streptomyces sanyensis</name>
    <dbReference type="NCBI Taxonomy" id="568869"/>
    <lineage>
        <taxon>Bacteria</taxon>
        <taxon>Bacillati</taxon>
        <taxon>Actinomycetota</taxon>
        <taxon>Actinomycetes</taxon>
        <taxon>Kitasatosporales</taxon>
        <taxon>Streptomycetaceae</taxon>
        <taxon>Streptomyces</taxon>
    </lineage>
</organism>
<protein>
    <recommendedName>
        <fullName evidence="4">Transposase</fullName>
    </recommendedName>
</protein>
<feature type="region of interest" description="Disordered" evidence="1">
    <location>
        <begin position="165"/>
        <end position="245"/>
    </location>
</feature>
<evidence type="ECO:0000313" key="2">
    <source>
        <dbReference type="EMBL" id="GAA4792778.1"/>
    </source>
</evidence>
<evidence type="ECO:0000313" key="3">
    <source>
        <dbReference type="Proteomes" id="UP001501147"/>
    </source>
</evidence>
<feature type="compositionally biased region" description="Basic and acidic residues" evidence="1">
    <location>
        <begin position="280"/>
        <end position="295"/>
    </location>
</feature>
<proteinExistence type="predicted"/>
<evidence type="ECO:0000256" key="1">
    <source>
        <dbReference type="SAM" id="MobiDB-lite"/>
    </source>
</evidence>
<feature type="compositionally biased region" description="Low complexity" evidence="1">
    <location>
        <begin position="165"/>
        <end position="182"/>
    </location>
</feature>
<dbReference type="Proteomes" id="UP001501147">
    <property type="component" value="Unassembled WGS sequence"/>
</dbReference>
<feature type="compositionally biased region" description="Basic and acidic residues" evidence="1">
    <location>
        <begin position="232"/>
        <end position="245"/>
    </location>
</feature>
<feature type="compositionally biased region" description="Low complexity" evidence="1">
    <location>
        <begin position="222"/>
        <end position="231"/>
    </location>
</feature>
<gene>
    <name evidence="2" type="ORF">GCM10023329_51090</name>
</gene>